<evidence type="ECO:0000313" key="7">
    <source>
        <dbReference type="Proteomes" id="UP001403385"/>
    </source>
</evidence>
<keyword evidence="7" id="KW-1185">Reference proteome</keyword>
<dbReference type="GO" id="GO:0020037">
    <property type="term" value="F:heme binding"/>
    <property type="evidence" value="ECO:0007669"/>
    <property type="project" value="InterPro"/>
</dbReference>
<dbReference type="InterPro" id="IPR036909">
    <property type="entry name" value="Cyt_c-like_dom_sf"/>
</dbReference>
<keyword evidence="2 4" id="KW-0479">Metal-binding</keyword>
<sequence>MLRALYIFTIGFIGLALWGCKADKNYPGVEYAPNMYHSVPYEPLSQITHEEFPEGVIGSRFYIANSTPYNDYNGKKPMNVLKPVEGTVPRQNFSSVTKNNVNTLDQPILYYDLHKDSVDLAGRILKNPVPKTDEMVAEGKDLYLSYCSHCHGESGDGKGKVGDVYKGVPNYATGRYKTLTEGYVFHVITHGKGRMWPHKSQLNPEERWKVVHYVQKLQKGEN</sequence>
<dbReference type="PANTHER" id="PTHR40394">
    <property type="entry name" value="LIPOPROTEIN-RELATED"/>
    <property type="match status" value="1"/>
</dbReference>
<dbReference type="Gene3D" id="1.10.760.10">
    <property type="entry name" value="Cytochrome c-like domain"/>
    <property type="match status" value="1"/>
</dbReference>
<keyword evidence="3 4" id="KW-0408">Iron</keyword>
<gene>
    <name evidence="6" type="ORF">AAG747_03355</name>
</gene>
<dbReference type="Proteomes" id="UP001403385">
    <property type="component" value="Unassembled WGS sequence"/>
</dbReference>
<dbReference type="PROSITE" id="PS51007">
    <property type="entry name" value="CYTC"/>
    <property type="match status" value="1"/>
</dbReference>
<evidence type="ECO:0000256" key="1">
    <source>
        <dbReference type="ARBA" id="ARBA00022617"/>
    </source>
</evidence>
<reference evidence="6 7" key="1">
    <citation type="submission" date="2024-04" db="EMBL/GenBank/DDBJ databases">
        <title>Novel genus in family Flammeovirgaceae.</title>
        <authorList>
            <person name="Nguyen T.H."/>
            <person name="Vuong T.Q."/>
            <person name="Le H."/>
            <person name="Kim S.-G."/>
        </authorList>
    </citation>
    <scope>NUCLEOTIDE SEQUENCE [LARGE SCALE GENOMIC DNA]</scope>
    <source>
        <strain evidence="6 7">JCM 23209</strain>
    </source>
</reference>
<evidence type="ECO:0000256" key="3">
    <source>
        <dbReference type="ARBA" id="ARBA00023004"/>
    </source>
</evidence>
<dbReference type="GO" id="GO:0046872">
    <property type="term" value="F:metal ion binding"/>
    <property type="evidence" value="ECO:0007669"/>
    <property type="project" value="UniProtKB-KW"/>
</dbReference>
<organism evidence="6 7">
    <name type="scientific">Rapidithrix thailandica</name>
    <dbReference type="NCBI Taxonomy" id="413964"/>
    <lineage>
        <taxon>Bacteria</taxon>
        <taxon>Pseudomonadati</taxon>
        <taxon>Bacteroidota</taxon>
        <taxon>Cytophagia</taxon>
        <taxon>Cytophagales</taxon>
        <taxon>Flammeovirgaceae</taxon>
        <taxon>Rapidithrix</taxon>
    </lineage>
</organism>
<evidence type="ECO:0000313" key="6">
    <source>
        <dbReference type="EMBL" id="MEN7546926.1"/>
    </source>
</evidence>
<dbReference type="Pfam" id="PF13442">
    <property type="entry name" value="Cytochrome_CBB3"/>
    <property type="match status" value="1"/>
</dbReference>
<evidence type="ECO:0000256" key="4">
    <source>
        <dbReference type="PROSITE-ProRule" id="PRU00433"/>
    </source>
</evidence>
<feature type="domain" description="Cytochrome c" evidence="5">
    <location>
        <begin position="134"/>
        <end position="218"/>
    </location>
</feature>
<dbReference type="SUPFAM" id="SSF46626">
    <property type="entry name" value="Cytochrome c"/>
    <property type="match status" value="1"/>
</dbReference>
<accession>A0AAW9S7L9</accession>
<evidence type="ECO:0000259" key="5">
    <source>
        <dbReference type="PROSITE" id="PS51007"/>
    </source>
</evidence>
<dbReference type="AlphaFoldDB" id="A0AAW9S7L9"/>
<keyword evidence="1 4" id="KW-0349">Heme</keyword>
<evidence type="ECO:0000256" key="2">
    <source>
        <dbReference type="ARBA" id="ARBA00022723"/>
    </source>
</evidence>
<dbReference type="EMBL" id="JBDKWZ010000001">
    <property type="protein sequence ID" value="MEN7546926.1"/>
    <property type="molecule type" value="Genomic_DNA"/>
</dbReference>
<name>A0AAW9S7L9_9BACT</name>
<dbReference type="GO" id="GO:0009055">
    <property type="term" value="F:electron transfer activity"/>
    <property type="evidence" value="ECO:0007669"/>
    <property type="project" value="InterPro"/>
</dbReference>
<dbReference type="InterPro" id="IPR009056">
    <property type="entry name" value="Cyt_c-like_dom"/>
</dbReference>
<dbReference type="RefSeq" id="WP_346819703.1">
    <property type="nucleotide sequence ID" value="NZ_JBDKWZ010000001.1"/>
</dbReference>
<protein>
    <submittedName>
        <fullName evidence="6">Cytochrome c</fullName>
    </submittedName>
</protein>
<comment type="caution">
    <text evidence="6">The sequence shown here is derived from an EMBL/GenBank/DDBJ whole genome shotgun (WGS) entry which is preliminary data.</text>
</comment>
<dbReference type="PANTHER" id="PTHR40394:SF2">
    <property type="entry name" value="QUINOL:CYTOCHROME C OXIDOREDUCTASE MEMBRANE PROTEIN"/>
    <property type="match status" value="1"/>
</dbReference>
<proteinExistence type="predicted"/>